<keyword evidence="3" id="KW-1185">Reference proteome</keyword>
<proteinExistence type="predicted"/>
<feature type="region of interest" description="Disordered" evidence="1">
    <location>
        <begin position="141"/>
        <end position="178"/>
    </location>
</feature>
<gene>
    <name evidence="2" type="ORF">BDK51DRAFT_52545</name>
</gene>
<reference evidence="3" key="1">
    <citation type="journal article" date="2018" name="Nat. Microbiol.">
        <title>Leveraging single-cell genomics to expand the fungal tree of life.</title>
        <authorList>
            <person name="Ahrendt S.R."/>
            <person name="Quandt C.A."/>
            <person name="Ciobanu D."/>
            <person name="Clum A."/>
            <person name="Salamov A."/>
            <person name="Andreopoulos B."/>
            <person name="Cheng J.F."/>
            <person name="Woyke T."/>
            <person name="Pelin A."/>
            <person name="Henrissat B."/>
            <person name="Reynolds N.K."/>
            <person name="Benny G.L."/>
            <person name="Smith M.E."/>
            <person name="James T.Y."/>
            <person name="Grigoriev I.V."/>
        </authorList>
    </citation>
    <scope>NUCLEOTIDE SEQUENCE [LARGE SCALE GENOMIC DNA]</scope>
</reference>
<protein>
    <submittedName>
        <fullName evidence="2">Uncharacterized protein</fullName>
    </submittedName>
</protein>
<dbReference type="Proteomes" id="UP000269721">
    <property type="component" value="Unassembled WGS sequence"/>
</dbReference>
<organism evidence="2 3">
    <name type="scientific">Blyttiomyces helicus</name>
    <dbReference type="NCBI Taxonomy" id="388810"/>
    <lineage>
        <taxon>Eukaryota</taxon>
        <taxon>Fungi</taxon>
        <taxon>Fungi incertae sedis</taxon>
        <taxon>Chytridiomycota</taxon>
        <taxon>Chytridiomycota incertae sedis</taxon>
        <taxon>Chytridiomycetes</taxon>
        <taxon>Chytridiomycetes incertae sedis</taxon>
        <taxon>Blyttiomyces</taxon>
    </lineage>
</organism>
<evidence type="ECO:0000313" key="2">
    <source>
        <dbReference type="EMBL" id="RKO94342.1"/>
    </source>
</evidence>
<feature type="compositionally biased region" description="Polar residues" evidence="1">
    <location>
        <begin position="160"/>
        <end position="174"/>
    </location>
</feature>
<evidence type="ECO:0000313" key="3">
    <source>
        <dbReference type="Proteomes" id="UP000269721"/>
    </source>
</evidence>
<accession>A0A4P9WPB5</accession>
<sequence>MVIKGTLARTTSDRPRWGSAPSTTGANVSSIHLLDQQQGVQWSRFDRDRVVNITSFIRSKVTKGGTYRPQLTTAGASGATRIISRKFTAIISNISSKVNHTSILIRDVTTYFMNYSTSTSPTQPTGRCVCVSAATVSKATRPPEGYHNQRLQGEPAVTTRLPTGNRSTPISSSPARCRSSWGTLRGDQVGQQVAHLTSLQLTTTYLLEDRVQDPPSSPPPLPPQLPLATTHSARATTIMTIKTNHMNKESSVTNKRIDMNITTSPNISEITASTRKDVTNAGWNVVSHGRTAGSARIPSSFNGAAKVFRKRAPQLSSDVQVPMRRAHLSGQAIARQGRNSDRK</sequence>
<feature type="region of interest" description="Disordered" evidence="1">
    <location>
        <begin position="1"/>
        <end position="25"/>
    </location>
</feature>
<name>A0A4P9WPB5_9FUNG</name>
<evidence type="ECO:0000256" key="1">
    <source>
        <dbReference type="SAM" id="MobiDB-lite"/>
    </source>
</evidence>
<dbReference type="AlphaFoldDB" id="A0A4P9WPB5"/>
<dbReference type="EMBL" id="KZ993925">
    <property type="protein sequence ID" value="RKO94342.1"/>
    <property type="molecule type" value="Genomic_DNA"/>
</dbReference>